<keyword evidence="1" id="KW-0378">Hydrolase</keyword>
<sequence length="128" mass="14125">MKLEFRDGLIFTSIQVVYKGRTMVIKNVVIDTGAAETIISPDVVEELGVIAEPTDKINSFYGVGGSLHNFFTKMVDEIILDKKKLSNIKVDFGIIDPRGCINGLLGLDLLMKIGVVIDLKELSIRVDK</sequence>
<dbReference type="GO" id="GO:0006508">
    <property type="term" value="P:proteolysis"/>
    <property type="evidence" value="ECO:0007669"/>
    <property type="project" value="UniProtKB-KW"/>
</dbReference>
<reference evidence="3 4" key="1">
    <citation type="submission" date="2019-10" db="EMBL/GenBank/DDBJ databases">
        <title>Alkaliphilus serpentinus sp. nov. and Alkaliphilus pronyensis sp. nov., two novel anaerobic alkaliphilic species isolated from the serpentinized-hosted hydrothermal field of the Prony Bay (New Caledonia).</title>
        <authorList>
            <person name="Postec A."/>
        </authorList>
    </citation>
    <scope>NUCLEOTIDE SEQUENCE [LARGE SCALE GENOMIC DNA]</scope>
    <source>
        <strain evidence="3 4">LacV</strain>
    </source>
</reference>
<evidence type="ECO:0000313" key="4">
    <source>
        <dbReference type="Proteomes" id="UP000432715"/>
    </source>
</evidence>
<organism evidence="3 4">
    <name type="scientific">Alkaliphilus pronyensis</name>
    <dbReference type="NCBI Taxonomy" id="1482732"/>
    <lineage>
        <taxon>Bacteria</taxon>
        <taxon>Bacillati</taxon>
        <taxon>Bacillota</taxon>
        <taxon>Clostridia</taxon>
        <taxon>Peptostreptococcales</taxon>
        <taxon>Natronincolaceae</taxon>
        <taxon>Alkaliphilus</taxon>
    </lineage>
</organism>
<evidence type="ECO:0000259" key="2">
    <source>
        <dbReference type="PROSITE" id="PS50175"/>
    </source>
</evidence>
<dbReference type="Pfam" id="PF13975">
    <property type="entry name" value="gag-asp_proteas"/>
    <property type="match status" value="1"/>
</dbReference>
<keyword evidence="4" id="KW-1185">Reference proteome</keyword>
<dbReference type="InterPro" id="IPR021109">
    <property type="entry name" value="Peptidase_aspartic_dom_sf"/>
</dbReference>
<dbReference type="GO" id="GO:0004190">
    <property type="term" value="F:aspartic-type endopeptidase activity"/>
    <property type="evidence" value="ECO:0007669"/>
    <property type="project" value="InterPro"/>
</dbReference>
<dbReference type="PROSITE" id="PS50175">
    <property type="entry name" value="ASP_PROT_RETROV"/>
    <property type="match status" value="1"/>
</dbReference>
<proteinExistence type="predicted"/>
<accession>A0A6I0EYS1</accession>
<gene>
    <name evidence="3" type="ORF">F8154_13515</name>
</gene>
<dbReference type="Proteomes" id="UP000432715">
    <property type="component" value="Unassembled WGS sequence"/>
</dbReference>
<dbReference type="OrthoDB" id="463626at2"/>
<dbReference type="SUPFAM" id="SSF50630">
    <property type="entry name" value="Acid proteases"/>
    <property type="match status" value="1"/>
</dbReference>
<dbReference type="InterPro" id="IPR001995">
    <property type="entry name" value="Peptidase_A2_cat"/>
</dbReference>
<dbReference type="AlphaFoldDB" id="A0A6I0EYS1"/>
<evidence type="ECO:0000256" key="1">
    <source>
        <dbReference type="ARBA" id="ARBA00022801"/>
    </source>
</evidence>
<dbReference type="Gene3D" id="2.40.70.10">
    <property type="entry name" value="Acid Proteases"/>
    <property type="match status" value="1"/>
</dbReference>
<protein>
    <submittedName>
        <fullName evidence="3">Aspartyl protease</fullName>
    </submittedName>
</protein>
<name>A0A6I0EYS1_9FIRM</name>
<feature type="domain" description="Peptidase A2" evidence="2">
    <location>
        <begin position="26"/>
        <end position="109"/>
    </location>
</feature>
<keyword evidence="3" id="KW-0645">Protease</keyword>
<evidence type="ECO:0000313" key="3">
    <source>
        <dbReference type="EMBL" id="KAB3530932.1"/>
    </source>
</evidence>
<comment type="caution">
    <text evidence="3">The sequence shown here is derived from an EMBL/GenBank/DDBJ whole genome shotgun (WGS) entry which is preliminary data.</text>
</comment>
<dbReference type="RefSeq" id="WP_151862149.1">
    <property type="nucleotide sequence ID" value="NZ_WBZC01000062.1"/>
</dbReference>
<dbReference type="EMBL" id="WBZC01000062">
    <property type="protein sequence ID" value="KAB3530932.1"/>
    <property type="molecule type" value="Genomic_DNA"/>
</dbReference>